<proteinExistence type="predicted"/>
<keyword evidence="2" id="KW-1185">Reference proteome</keyword>
<dbReference type="EMBL" id="JAABOA010007193">
    <property type="protein sequence ID" value="KAF9547326.1"/>
    <property type="molecule type" value="Genomic_DNA"/>
</dbReference>
<accession>A0A9P6K5J6</accession>
<evidence type="ECO:0000313" key="1">
    <source>
        <dbReference type="EMBL" id="KAF9547326.1"/>
    </source>
</evidence>
<sequence length="62" mass="6826">LPAVSGGNPATFVKADSVADTEDVMVHINFSNLDSFFYEGIADRQEDVINLKKLIRHITPAH</sequence>
<name>A0A9P6K5J6_9FUNG</name>
<dbReference type="Proteomes" id="UP000780801">
    <property type="component" value="Unassembled WGS sequence"/>
</dbReference>
<feature type="non-terminal residue" evidence="1">
    <location>
        <position position="1"/>
    </location>
</feature>
<gene>
    <name evidence="1" type="ORF">BGW38_009631</name>
</gene>
<comment type="caution">
    <text evidence="1">The sequence shown here is derived from an EMBL/GenBank/DDBJ whole genome shotgun (WGS) entry which is preliminary data.</text>
</comment>
<evidence type="ECO:0000313" key="2">
    <source>
        <dbReference type="Proteomes" id="UP000780801"/>
    </source>
</evidence>
<reference evidence="1" key="1">
    <citation type="journal article" date="2020" name="Fungal Divers.">
        <title>Resolving the Mortierellaceae phylogeny through synthesis of multi-gene phylogenetics and phylogenomics.</title>
        <authorList>
            <person name="Vandepol N."/>
            <person name="Liber J."/>
            <person name="Desiro A."/>
            <person name="Na H."/>
            <person name="Kennedy M."/>
            <person name="Barry K."/>
            <person name="Grigoriev I.V."/>
            <person name="Miller A.N."/>
            <person name="O'Donnell K."/>
            <person name="Stajich J.E."/>
            <person name="Bonito G."/>
        </authorList>
    </citation>
    <scope>NUCLEOTIDE SEQUENCE</scope>
    <source>
        <strain evidence="1">KOD1015</strain>
    </source>
</reference>
<dbReference type="AlphaFoldDB" id="A0A9P6K5J6"/>
<organism evidence="1 2">
    <name type="scientific">Lunasporangiospora selenospora</name>
    <dbReference type="NCBI Taxonomy" id="979761"/>
    <lineage>
        <taxon>Eukaryota</taxon>
        <taxon>Fungi</taxon>
        <taxon>Fungi incertae sedis</taxon>
        <taxon>Mucoromycota</taxon>
        <taxon>Mortierellomycotina</taxon>
        <taxon>Mortierellomycetes</taxon>
        <taxon>Mortierellales</taxon>
        <taxon>Mortierellaceae</taxon>
        <taxon>Lunasporangiospora</taxon>
    </lineage>
</organism>
<protein>
    <submittedName>
        <fullName evidence="1">Uncharacterized protein</fullName>
    </submittedName>
</protein>